<dbReference type="InterPro" id="IPR011032">
    <property type="entry name" value="GroES-like_sf"/>
</dbReference>
<dbReference type="Gene3D" id="3.40.50.720">
    <property type="entry name" value="NAD(P)-binding Rossmann-like Domain"/>
    <property type="match status" value="1"/>
</dbReference>
<dbReference type="PANTHER" id="PTHR42940">
    <property type="entry name" value="ALCOHOL DEHYDROGENASE 1-RELATED"/>
    <property type="match status" value="1"/>
</dbReference>
<dbReference type="PANTHER" id="PTHR42940:SF8">
    <property type="entry name" value="VACUOLAR PROTEIN SORTING-ASSOCIATED PROTEIN 11"/>
    <property type="match status" value="1"/>
</dbReference>
<evidence type="ECO:0000256" key="2">
    <source>
        <dbReference type="ARBA" id="ARBA00008072"/>
    </source>
</evidence>
<reference evidence="7" key="1">
    <citation type="submission" date="2010-04" db="EMBL/GenBank/DDBJ databases">
        <authorList>
            <person name="Reid K.E."/>
            <person name="Liao N."/>
            <person name="Chan S."/>
            <person name="Docking R."/>
            <person name="Taylor G."/>
            <person name="Moore R."/>
            <person name="Mayo M."/>
            <person name="Munro S."/>
            <person name="King J."/>
            <person name="Yanchuk A."/>
            <person name="Holt R."/>
            <person name="Jones S."/>
            <person name="Marra M."/>
            <person name="Ritland C.E."/>
            <person name="Ritland K."/>
            <person name="Bohlmann J."/>
        </authorList>
    </citation>
    <scope>NUCLEOTIDE SEQUENCE</scope>
    <source>
        <tissue evidence="7">Bud</tissue>
    </source>
</reference>
<dbReference type="PROSITE" id="PS00059">
    <property type="entry name" value="ADH_ZINC"/>
    <property type="match status" value="1"/>
</dbReference>
<name>D5ABP7_PICSI</name>
<dbReference type="SUPFAM" id="SSF50129">
    <property type="entry name" value="GroES-like"/>
    <property type="match status" value="1"/>
</dbReference>
<organism evidence="7">
    <name type="scientific">Picea sitchensis</name>
    <name type="common">Sitka spruce</name>
    <name type="synonym">Pinus sitchensis</name>
    <dbReference type="NCBI Taxonomy" id="3332"/>
    <lineage>
        <taxon>Eukaryota</taxon>
        <taxon>Viridiplantae</taxon>
        <taxon>Streptophyta</taxon>
        <taxon>Embryophyta</taxon>
        <taxon>Tracheophyta</taxon>
        <taxon>Spermatophyta</taxon>
        <taxon>Pinopsida</taxon>
        <taxon>Pinidae</taxon>
        <taxon>Conifers I</taxon>
        <taxon>Pinales</taxon>
        <taxon>Pinaceae</taxon>
        <taxon>Picea</taxon>
    </lineage>
</organism>
<sequence>MPSHFLRRGTFQTCCLRCYSFIQQSPSFIIRDSISAALQTPARLKSSRDFVNLIPLAMAAEAECEKSGRTMRAMVLESPKTLLKSVRMNIPEPPEGHVRVRVSACAVCRTDLHVVDGDLDKPKLPIIPGHEIVGVVDKVGAGVDSNLFSIGKRVGIPWLGRTCGKCTYCLEGAENLCDDPAFTGYQIDGGYAEYAVAHAAYCFSLPEIYSDIEVAPLLCAGLIGYRSLRKTGFKPGLDKKKRIGIYGFGAAAHIIAQVAIHEGHQIYAFTRAGDKKAQAFALRLGAIWAGDSMSLPPHELDAAILFAPVGLLVPAALKAVRKGGIVVAGGIHMSQIPAFPYSILWGERQVVSVANLTRQDALEFLELAPKACVKTETVVFPLDKANEALASLREGRLEGAAVLVP</sequence>
<dbReference type="InterPro" id="IPR036291">
    <property type="entry name" value="NAD(P)-bd_dom_sf"/>
</dbReference>
<evidence type="ECO:0000256" key="1">
    <source>
        <dbReference type="ARBA" id="ARBA00001947"/>
    </source>
</evidence>
<dbReference type="InterPro" id="IPR002328">
    <property type="entry name" value="ADH_Zn_CS"/>
</dbReference>
<dbReference type="InterPro" id="IPR013154">
    <property type="entry name" value="ADH-like_N"/>
</dbReference>
<accession>D5ABP7</accession>
<dbReference type="SUPFAM" id="SSF51735">
    <property type="entry name" value="NAD(P)-binding Rossmann-fold domains"/>
    <property type="match status" value="1"/>
</dbReference>
<dbReference type="CDD" id="cd08298">
    <property type="entry name" value="CAD2"/>
    <property type="match status" value="1"/>
</dbReference>
<comment type="cofactor">
    <cofactor evidence="1">
        <name>Zn(2+)</name>
        <dbReference type="ChEBI" id="CHEBI:29105"/>
    </cofactor>
</comment>
<protein>
    <recommendedName>
        <fullName evidence="6">Alcohol dehydrogenase-like N-terminal domain-containing protein</fullName>
    </recommendedName>
</protein>
<keyword evidence="3" id="KW-0479">Metal-binding</keyword>
<dbReference type="GO" id="GO:0005737">
    <property type="term" value="C:cytoplasm"/>
    <property type="evidence" value="ECO:0007669"/>
    <property type="project" value="TreeGrafter"/>
</dbReference>
<proteinExistence type="evidence at transcript level"/>
<comment type="similarity">
    <text evidence="2">Belongs to the zinc-containing alcohol dehydrogenase family.</text>
</comment>
<dbReference type="Pfam" id="PF08240">
    <property type="entry name" value="ADH_N"/>
    <property type="match status" value="1"/>
</dbReference>
<keyword evidence="5" id="KW-0560">Oxidoreductase</keyword>
<evidence type="ECO:0000256" key="4">
    <source>
        <dbReference type="ARBA" id="ARBA00022833"/>
    </source>
</evidence>
<dbReference type="AlphaFoldDB" id="D5ABP7"/>
<evidence type="ECO:0000313" key="7">
    <source>
        <dbReference type="EMBL" id="ADE76966.1"/>
    </source>
</evidence>
<dbReference type="EMBL" id="BT123658">
    <property type="protein sequence ID" value="ADE76966.1"/>
    <property type="molecule type" value="mRNA"/>
</dbReference>
<dbReference type="GO" id="GO:0004022">
    <property type="term" value="F:alcohol dehydrogenase (NAD+) activity"/>
    <property type="evidence" value="ECO:0007669"/>
    <property type="project" value="TreeGrafter"/>
</dbReference>
<dbReference type="Gene3D" id="3.90.180.10">
    <property type="entry name" value="Medium-chain alcohol dehydrogenases, catalytic domain"/>
    <property type="match status" value="1"/>
</dbReference>
<keyword evidence="4" id="KW-0862">Zinc</keyword>
<dbReference type="NCBIfam" id="TIGR02822">
    <property type="entry name" value="adh_fam_2"/>
    <property type="match status" value="1"/>
</dbReference>
<evidence type="ECO:0000259" key="6">
    <source>
        <dbReference type="Pfam" id="PF08240"/>
    </source>
</evidence>
<dbReference type="GO" id="GO:0008270">
    <property type="term" value="F:zinc ion binding"/>
    <property type="evidence" value="ECO:0007669"/>
    <property type="project" value="InterPro"/>
</dbReference>
<feature type="domain" description="Alcohol dehydrogenase-like N-terminal" evidence="6">
    <location>
        <begin position="95"/>
        <end position="207"/>
    </location>
</feature>
<evidence type="ECO:0000256" key="5">
    <source>
        <dbReference type="ARBA" id="ARBA00023002"/>
    </source>
</evidence>
<evidence type="ECO:0000256" key="3">
    <source>
        <dbReference type="ARBA" id="ARBA00022723"/>
    </source>
</evidence>
<dbReference type="InterPro" id="IPR014187">
    <property type="entry name" value="ADH_Zn_typ-2"/>
</dbReference>